<evidence type="ECO:0000256" key="1">
    <source>
        <dbReference type="ARBA" id="ARBA00022679"/>
    </source>
</evidence>
<dbReference type="InterPro" id="IPR000719">
    <property type="entry name" value="Prot_kinase_dom"/>
</dbReference>
<evidence type="ECO:0000313" key="8">
    <source>
        <dbReference type="Proteomes" id="UP000652763"/>
    </source>
</evidence>
<keyword evidence="1" id="KW-0808">Transferase</keyword>
<evidence type="ECO:0000256" key="3">
    <source>
        <dbReference type="ARBA" id="ARBA00022777"/>
    </source>
</evidence>
<proteinExistence type="predicted"/>
<keyword evidence="3 7" id="KW-0418">Kinase</keyword>
<dbReference type="EMBL" id="JACSQC010000001">
    <property type="protein sequence ID" value="MBD8042610.1"/>
    <property type="molecule type" value="Genomic_DNA"/>
</dbReference>
<keyword evidence="2 5" id="KW-0547">Nucleotide-binding</keyword>
<dbReference type="InterPro" id="IPR045269">
    <property type="entry name" value="Atg1-like"/>
</dbReference>
<dbReference type="SUPFAM" id="SSF56112">
    <property type="entry name" value="Protein kinase-like (PK-like)"/>
    <property type="match status" value="1"/>
</dbReference>
<evidence type="ECO:0000256" key="4">
    <source>
        <dbReference type="ARBA" id="ARBA00022840"/>
    </source>
</evidence>
<evidence type="ECO:0000256" key="2">
    <source>
        <dbReference type="ARBA" id="ARBA00022741"/>
    </source>
</evidence>
<dbReference type="PANTHER" id="PTHR24348:SF22">
    <property type="entry name" value="NON-SPECIFIC SERINE_THREONINE PROTEIN KINASE"/>
    <property type="match status" value="1"/>
</dbReference>
<name>A0ABR8YEH6_9MICC</name>
<feature type="binding site" evidence="5">
    <location>
        <position position="39"/>
    </location>
    <ligand>
        <name>ATP</name>
        <dbReference type="ChEBI" id="CHEBI:30616"/>
    </ligand>
</feature>
<keyword evidence="4 5" id="KW-0067">ATP-binding</keyword>
<evidence type="ECO:0000313" key="7">
    <source>
        <dbReference type="EMBL" id="MBD8042610.1"/>
    </source>
</evidence>
<keyword evidence="7" id="KW-0723">Serine/threonine-protein kinase</keyword>
<dbReference type="PROSITE" id="PS00108">
    <property type="entry name" value="PROTEIN_KINASE_ST"/>
    <property type="match status" value="1"/>
</dbReference>
<organism evidence="7 8">
    <name type="scientific">Arthrobacter pullicola</name>
    <dbReference type="NCBI Taxonomy" id="2762224"/>
    <lineage>
        <taxon>Bacteria</taxon>
        <taxon>Bacillati</taxon>
        <taxon>Actinomycetota</taxon>
        <taxon>Actinomycetes</taxon>
        <taxon>Micrococcales</taxon>
        <taxon>Micrococcaceae</taxon>
        <taxon>Arthrobacter</taxon>
    </lineage>
</organism>
<dbReference type="PANTHER" id="PTHR24348">
    <property type="entry name" value="SERINE/THREONINE-PROTEIN KINASE UNC-51-RELATED"/>
    <property type="match status" value="1"/>
</dbReference>
<reference evidence="7 8" key="1">
    <citation type="submission" date="2020-08" db="EMBL/GenBank/DDBJ databases">
        <title>A Genomic Blueprint of the Chicken Gut Microbiome.</title>
        <authorList>
            <person name="Gilroy R."/>
            <person name="Ravi A."/>
            <person name="Getino M."/>
            <person name="Pursley I."/>
            <person name="Horton D.L."/>
            <person name="Alikhan N.-F."/>
            <person name="Baker D."/>
            <person name="Gharbi K."/>
            <person name="Hall N."/>
            <person name="Watson M."/>
            <person name="Adriaenssens E.M."/>
            <person name="Foster-Nyarko E."/>
            <person name="Jarju S."/>
            <person name="Secka A."/>
            <person name="Antonio M."/>
            <person name="Oren A."/>
            <person name="Chaudhuri R."/>
            <person name="La Ragione R.M."/>
            <person name="Hildebrand F."/>
            <person name="Pallen M.J."/>
        </authorList>
    </citation>
    <scope>NUCLEOTIDE SEQUENCE [LARGE SCALE GENOMIC DNA]</scope>
    <source>
        <strain evidence="7 8">Sa2BUA2</strain>
    </source>
</reference>
<dbReference type="CDD" id="cd14014">
    <property type="entry name" value="STKc_PknB_like"/>
    <property type="match status" value="1"/>
</dbReference>
<dbReference type="InterPro" id="IPR008271">
    <property type="entry name" value="Ser/Thr_kinase_AS"/>
</dbReference>
<dbReference type="Pfam" id="PF00069">
    <property type="entry name" value="Pkinase"/>
    <property type="match status" value="1"/>
</dbReference>
<dbReference type="InterPro" id="IPR011009">
    <property type="entry name" value="Kinase-like_dom_sf"/>
</dbReference>
<gene>
    <name evidence="7" type="ORF">H9638_02170</name>
</gene>
<evidence type="ECO:0000256" key="5">
    <source>
        <dbReference type="PROSITE-ProRule" id="PRU10141"/>
    </source>
</evidence>
<dbReference type="GO" id="GO:0004674">
    <property type="term" value="F:protein serine/threonine kinase activity"/>
    <property type="evidence" value="ECO:0007669"/>
    <property type="project" value="UniProtKB-KW"/>
</dbReference>
<keyword evidence="8" id="KW-1185">Reference proteome</keyword>
<dbReference type="PROSITE" id="PS00107">
    <property type="entry name" value="PROTEIN_KINASE_ATP"/>
    <property type="match status" value="1"/>
</dbReference>
<dbReference type="PROSITE" id="PS50011">
    <property type="entry name" value="PROTEIN_KINASE_DOM"/>
    <property type="match status" value="1"/>
</dbReference>
<feature type="domain" description="Protein kinase" evidence="6">
    <location>
        <begin position="12"/>
        <end position="256"/>
    </location>
</feature>
<dbReference type="Gene3D" id="1.10.510.10">
    <property type="entry name" value="Transferase(Phosphotransferase) domain 1"/>
    <property type="match status" value="1"/>
</dbReference>
<protein>
    <submittedName>
        <fullName evidence="7">Serine/threonine protein kinase</fullName>
    </submittedName>
</protein>
<accession>A0ABR8YEH6</accession>
<evidence type="ECO:0000259" key="6">
    <source>
        <dbReference type="PROSITE" id="PS50011"/>
    </source>
</evidence>
<dbReference type="Proteomes" id="UP000652763">
    <property type="component" value="Unassembled WGS sequence"/>
</dbReference>
<dbReference type="RefSeq" id="WP_191745531.1">
    <property type="nucleotide sequence ID" value="NZ_JACSQC010000001.1"/>
</dbReference>
<sequence length="498" mass="54716">MIATVDLDNGEWELGDPLGKGGYGVVYRGHQGDREAAIKFIPKGHGPAREIELKIPEDARNVVPITGFGQDEENWIVSMPLAADTLENVLAQHGGKLPEQLALQVLSDVTEALISLDGRIIHRDIKPGNILLLDGKWCLSDFGIAKYAEAVTGTMTHKYAGSFHYVAPELWTTGTASSQSDMYALGIVAYQIITGRLPFDGTREQIQIGHLSETPAPTGAQSRLDWAIRECLAKAPELRLTAAQFANKLTPSQPSMPSKATEAMAAADQALKDKRDLAERQALQFRADAEERKAYLSFANERLTQIADVFLARLQSLSNEAELEGRHGLGWTLRLGSAKLTFGEMMHNPHWQLMESEDDPFTVMATAGLYLQQSASGGDYSGRSHSLWFADAEEAGHFQWYETAFAQVEGMVPLQRPVPFEAGFESAESQEALHCRGGYRVAWPFAPVDPDSLDEFADRWAVWLAEASLGRLIKPSAREAAIEARGSWRSTDRVPPVA</sequence>
<comment type="caution">
    <text evidence="7">The sequence shown here is derived from an EMBL/GenBank/DDBJ whole genome shotgun (WGS) entry which is preliminary data.</text>
</comment>
<dbReference type="SMART" id="SM00220">
    <property type="entry name" value="S_TKc"/>
    <property type="match status" value="1"/>
</dbReference>
<dbReference type="InterPro" id="IPR017441">
    <property type="entry name" value="Protein_kinase_ATP_BS"/>
</dbReference>